<name>A0A9P4NFZ2_9PEZI</name>
<accession>A0A9P4NFZ2</accession>
<dbReference type="OrthoDB" id="5420724at2759"/>
<feature type="transmembrane region" description="Helical" evidence="2">
    <location>
        <begin position="159"/>
        <end position="185"/>
    </location>
</feature>
<organism evidence="3 4">
    <name type="scientific">Tothia fuscella</name>
    <dbReference type="NCBI Taxonomy" id="1048955"/>
    <lineage>
        <taxon>Eukaryota</taxon>
        <taxon>Fungi</taxon>
        <taxon>Dikarya</taxon>
        <taxon>Ascomycota</taxon>
        <taxon>Pezizomycotina</taxon>
        <taxon>Dothideomycetes</taxon>
        <taxon>Pleosporomycetidae</taxon>
        <taxon>Venturiales</taxon>
        <taxon>Cylindrosympodiaceae</taxon>
        <taxon>Tothia</taxon>
    </lineage>
</organism>
<feature type="region of interest" description="Disordered" evidence="1">
    <location>
        <begin position="364"/>
        <end position="392"/>
    </location>
</feature>
<protein>
    <recommendedName>
        <fullName evidence="5">MARVEL domain-containing protein</fullName>
    </recommendedName>
</protein>
<feature type="region of interest" description="Disordered" evidence="1">
    <location>
        <begin position="39"/>
        <end position="67"/>
    </location>
</feature>
<evidence type="ECO:0000313" key="4">
    <source>
        <dbReference type="Proteomes" id="UP000800235"/>
    </source>
</evidence>
<dbReference type="Proteomes" id="UP000800235">
    <property type="component" value="Unassembled WGS sequence"/>
</dbReference>
<dbReference type="PANTHER" id="PTHR42069:SF1">
    <property type="entry name" value="MARVEL DOMAIN-CONTAINING PROTEIN"/>
    <property type="match status" value="1"/>
</dbReference>
<feature type="transmembrane region" description="Helical" evidence="2">
    <location>
        <begin position="306"/>
        <end position="333"/>
    </location>
</feature>
<proteinExistence type="predicted"/>
<dbReference type="EMBL" id="MU007120">
    <property type="protein sequence ID" value="KAF2419020.1"/>
    <property type="molecule type" value="Genomic_DNA"/>
</dbReference>
<gene>
    <name evidence="3" type="ORF">EJ08DRAFT_673349</name>
</gene>
<feature type="transmembrane region" description="Helical" evidence="2">
    <location>
        <begin position="241"/>
        <end position="265"/>
    </location>
</feature>
<comment type="caution">
    <text evidence="3">The sequence shown here is derived from an EMBL/GenBank/DDBJ whole genome shotgun (WGS) entry which is preliminary data.</text>
</comment>
<sequence>MPFEGKAKPTVIVTRPRTSSGDSLKTPRTARFAEATTVCSPIEPSERSQNPFADPPTNHYYPQSQPSDVGFGYMKENHISVEMEETDTKYLPPPTPGMEPLRSPLKSAMKSPGAAPRNMSTILSPTFREEQVLEKQEEKTEKEQENDLKSKKRVRVAKMFLRGVNFSCSLIVLSMLATVFAIFNATRAIPKRNNLPAWAEGTSTWPQITLLVIACISLFMCIVIFYGYWRGGHRRAEKVAAYYTTFAVIFFVFSIVMWGVGAAILSQSKTHGKGQDLWGWSCKDNKRRALFQDDVSYALVCRLQDWSLICCIIEVVVEVLTIIIYGIVFYRFYSKRKLRKSMAVRDRARSDLYLAQLRSQSVPNTPGFAGPLSARDGGWRPPPSHSMNKDPLSMAEEGEGVQYAVAAPRAFAEPKPFSLMPAPAKAVPAIASPKPKAAAFASSPTQPPASPGFQEQRQEHVPAAPGERSYGDVQIPGSYASPLNSPGFAPQHNQPAGFDFGLDGRMQR</sequence>
<keyword evidence="4" id="KW-1185">Reference proteome</keyword>
<evidence type="ECO:0000313" key="3">
    <source>
        <dbReference type="EMBL" id="KAF2419020.1"/>
    </source>
</evidence>
<keyword evidence="2" id="KW-1133">Transmembrane helix</keyword>
<feature type="region of interest" description="Disordered" evidence="1">
    <location>
        <begin position="437"/>
        <end position="508"/>
    </location>
</feature>
<keyword evidence="2" id="KW-0812">Transmembrane</keyword>
<reference evidence="3" key="1">
    <citation type="journal article" date="2020" name="Stud. Mycol.">
        <title>101 Dothideomycetes genomes: a test case for predicting lifestyles and emergence of pathogens.</title>
        <authorList>
            <person name="Haridas S."/>
            <person name="Albert R."/>
            <person name="Binder M."/>
            <person name="Bloem J."/>
            <person name="Labutti K."/>
            <person name="Salamov A."/>
            <person name="Andreopoulos B."/>
            <person name="Baker S."/>
            <person name="Barry K."/>
            <person name="Bills G."/>
            <person name="Bluhm B."/>
            <person name="Cannon C."/>
            <person name="Castanera R."/>
            <person name="Culley D."/>
            <person name="Daum C."/>
            <person name="Ezra D."/>
            <person name="Gonzalez J."/>
            <person name="Henrissat B."/>
            <person name="Kuo A."/>
            <person name="Liang C."/>
            <person name="Lipzen A."/>
            <person name="Lutzoni F."/>
            <person name="Magnuson J."/>
            <person name="Mondo S."/>
            <person name="Nolan M."/>
            <person name="Ohm R."/>
            <person name="Pangilinan J."/>
            <person name="Park H.-J."/>
            <person name="Ramirez L."/>
            <person name="Alfaro M."/>
            <person name="Sun H."/>
            <person name="Tritt A."/>
            <person name="Yoshinaga Y."/>
            <person name="Zwiers L.-H."/>
            <person name="Turgeon B."/>
            <person name="Goodwin S."/>
            <person name="Spatafora J."/>
            <person name="Crous P."/>
            <person name="Grigoriev I."/>
        </authorList>
    </citation>
    <scope>NUCLEOTIDE SEQUENCE</scope>
    <source>
        <strain evidence="3">CBS 130266</strain>
    </source>
</reference>
<evidence type="ECO:0000256" key="1">
    <source>
        <dbReference type="SAM" id="MobiDB-lite"/>
    </source>
</evidence>
<dbReference type="PANTHER" id="PTHR42069">
    <property type="entry name" value="HYPHAL ANASTAMOSIS-8 PROTEIN"/>
    <property type="match status" value="1"/>
</dbReference>
<evidence type="ECO:0000256" key="2">
    <source>
        <dbReference type="SAM" id="Phobius"/>
    </source>
</evidence>
<feature type="transmembrane region" description="Helical" evidence="2">
    <location>
        <begin position="205"/>
        <end position="229"/>
    </location>
</feature>
<dbReference type="AlphaFoldDB" id="A0A9P4NFZ2"/>
<evidence type="ECO:0008006" key="5">
    <source>
        <dbReference type="Google" id="ProtNLM"/>
    </source>
</evidence>
<feature type="region of interest" description="Disordered" evidence="1">
    <location>
        <begin position="1"/>
        <end position="26"/>
    </location>
</feature>
<keyword evidence="2" id="KW-0472">Membrane</keyword>